<accession>A0A916XU39</accession>
<reference evidence="2" key="2">
    <citation type="submission" date="2020-09" db="EMBL/GenBank/DDBJ databases">
        <authorList>
            <person name="Sun Q."/>
            <person name="Zhou Y."/>
        </authorList>
    </citation>
    <scope>NUCLEOTIDE SEQUENCE</scope>
    <source>
        <strain evidence="2">CGMCC 1.15493</strain>
    </source>
</reference>
<dbReference type="AlphaFoldDB" id="A0A916XU39"/>
<feature type="region of interest" description="Disordered" evidence="1">
    <location>
        <begin position="1"/>
        <end position="22"/>
    </location>
</feature>
<dbReference type="Proteomes" id="UP000613160">
    <property type="component" value="Unassembled WGS sequence"/>
</dbReference>
<evidence type="ECO:0000256" key="1">
    <source>
        <dbReference type="SAM" id="MobiDB-lite"/>
    </source>
</evidence>
<protein>
    <submittedName>
        <fullName evidence="2">Uncharacterized protein</fullName>
    </submittedName>
</protein>
<dbReference type="EMBL" id="BMJJ01000002">
    <property type="protein sequence ID" value="GGD11067.1"/>
    <property type="molecule type" value="Genomic_DNA"/>
</dbReference>
<reference evidence="2" key="1">
    <citation type="journal article" date="2014" name="Int. J. Syst. Evol. Microbiol.">
        <title>Complete genome sequence of Corynebacterium casei LMG S-19264T (=DSM 44701T), isolated from a smear-ripened cheese.</title>
        <authorList>
            <consortium name="US DOE Joint Genome Institute (JGI-PGF)"/>
            <person name="Walter F."/>
            <person name="Albersmeier A."/>
            <person name="Kalinowski J."/>
            <person name="Ruckert C."/>
        </authorList>
    </citation>
    <scope>NUCLEOTIDE SEQUENCE</scope>
    <source>
        <strain evidence="2">CGMCC 1.15493</strain>
    </source>
</reference>
<gene>
    <name evidence="2" type="ORF">GCM10011335_12500</name>
</gene>
<proteinExistence type="predicted"/>
<comment type="caution">
    <text evidence="2">The sequence shown here is derived from an EMBL/GenBank/DDBJ whole genome shotgun (WGS) entry which is preliminary data.</text>
</comment>
<name>A0A916XU39_9HYPH</name>
<sequence>MRKLFQASGLAAEAGSGASSARPAKAVAAKVVVVRVVRADRDGMRAFSWRDEDRPRPAGPRFCPEKGESLRQSVFEGRSGPGALPRTDGLCGAGDLLIVSCLTFTSICREARR</sequence>
<keyword evidence="3" id="KW-1185">Reference proteome</keyword>
<organism evidence="2 3">
    <name type="scientific">Aureimonas glaciei</name>
    <dbReference type="NCBI Taxonomy" id="1776957"/>
    <lineage>
        <taxon>Bacteria</taxon>
        <taxon>Pseudomonadati</taxon>
        <taxon>Pseudomonadota</taxon>
        <taxon>Alphaproteobacteria</taxon>
        <taxon>Hyphomicrobiales</taxon>
        <taxon>Aurantimonadaceae</taxon>
        <taxon>Aureimonas</taxon>
    </lineage>
</organism>
<evidence type="ECO:0000313" key="2">
    <source>
        <dbReference type="EMBL" id="GGD11067.1"/>
    </source>
</evidence>
<feature type="compositionally biased region" description="Low complexity" evidence="1">
    <location>
        <begin position="7"/>
        <end position="22"/>
    </location>
</feature>
<evidence type="ECO:0000313" key="3">
    <source>
        <dbReference type="Proteomes" id="UP000613160"/>
    </source>
</evidence>